<keyword evidence="1" id="KW-0560">Oxidoreductase</keyword>
<sequence>MELSTNYEIIIVGGGLAGLVAALHLSKQNCNVLLLERHPYPHHKVCGEYVSNEVLAYLSQLGIDPFVVGATKISNFEMSDVNGRLLKCELPLGGFGISRYSFDNLIYRTLKNYGKVAFETVEKINFQNDSFEVITQSKKKFISNYVLGAFGKRSNLDAFLNRDFFEIPATWLAVKGHFDYDFLTNSVALHNFEGGYCGLSRVEDTIVNACYLTTLKSFKKHGDVSNFQKNCLSKNPYLNQFFNNAKPIFDRPMTISQISFESKKPVENHIFMVGDSAGLIHPLCGNGMAMAIHGAKIFSELYLKSKKENWDRARLEKQYALSWNQYFKNRLKTGRYIQRALLNPVSLKIGFAVAKLFPTMLTSIIRNTHGKKSI</sequence>
<dbReference type="Proteomes" id="UP001297092">
    <property type="component" value="Unassembled WGS sequence"/>
</dbReference>
<dbReference type="Gene3D" id="3.50.50.60">
    <property type="entry name" value="FAD/NAD(P)-binding domain"/>
    <property type="match status" value="1"/>
</dbReference>
<dbReference type="InterPro" id="IPR050407">
    <property type="entry name" value="Geranylgeranyl_reductase"/>
</dbReference>
<dbReference type="EMBL" id="JAHCTB010000004">
    <property type="protein sequence ID" value="MBT0608686.1"/>
    <property type="molecule type" value="Genomic_DNA"/>
</dbReference>
<accession>A0ABS5S640</accession>
<organism evidence="1 2">
    <name type="scientific">Aequorivita echinoideorum</name>
    <dbReference type="NCBI Taxonomy" id="1549647"/>
    <lineage>
        <taxon>Bacteria</taxon>
        <taxon>Pseudomonadati</taxon>
        <taxon>Bacteroidota</taxon>
        <taxon>Flavobacteriia</taxon>
        <taxon>Flavobacteriales</taxon>
        <taxon>Flavobacteriaceae</taxon>
        <taxon>Aequorivita</taxon>
    </lineage>
</organism>
<dbReference type="GO" id="GO:0004497">
    <property type="term" value="F:monooxygenase activity"/>
    <property type="evidence" value="ECO:0007669"/>
    <property type="project" value="UniProtKB-KW"/>
</dbReference>
<evidence type="ECO:0000313" key="1">
    <source>
        <dbReference type="EMBL" id="MBT0608686.1"/>
    </source>
</evidence>
<dbReference type="RefSeq" id="WP_214113567.1">
    <property type="nucleotide sequence ID" value="NZ_JAHCTB010000004.1"/>
</dbReference>
<comment type="caution">
    <text evidence="1">The sequence shown here is derived from an EMBL/GenBank/DDBJ whole genome shotgun (WGS) entry which is preliminary data.</text>
</comment>
<gene>
    <name evidence="1" type="ORF">KIV10_10860</name>
</gene>
<keyword evidence="2" id="KW-1185">Reference proteome</keyword>
<reference evidence="1 2" key="1">
    <citation type="submission" date="2021-05" db="EMBL/GenBank/DDBJ databases">
        <title>Aequorivita echinoideorum JCM 30378 genome.</title>
        <authorList>
            <person name="Zhang H."/>
            <person name="Li C."/>
        </authorList>
    </citation>
    <scope>NUCLEOTIDE SEQUENCE [LARGE SCALE GENOMIC DNA]</scope>
    <source>
        <strain evidence="1 2">JCM30378</strain>
    </source>
</reference>
<name>A0ABS5S640_9FLAO</name>
<dbReference type="InterPro" id="IPR036188">
    <property type="entry name" value="FAD/NAD-bd_sf"/>
</dbReference>
<protein>
    <submittedName>
        <fullName evidence="1">FAD-dependent monooxygenase</fullName>
    </submittedName>
</protein>
<evidence type="ECO:0000313" key="2">
    <source>
        <dbReference type="Proteomes" id="UP001297092"/>
    </source>
</evidence>
<dbReference type="PANTHER" id="PTHR42685">
    <property type="entry name" value="GERANYLGERANYL DIPHOSPHATE REDUCTASE"/>
    <property type="match status" value="1"/>
</dbReference>
<dbReference type="Pfam" id="PF13450">
    <property type="entry name" value="NAD_binding_8"/>
    <property type="match status" value="1"/>
</dbReference>
<dbReference type="PANTHER" id="PTHR42685:SF22">
    <property type="entry name" value="CONDITIONED MEDIUM FACTOR RECEPTOR 1"/>
    <property type="match status" value="1"/>
</dbReference>
<proteinExistence type="predicted"/>
<dbReference type="PRINTS" id="PR00420">
    <property type="entry name" value="RNGMNOXGNASE"/>
</dbReference>
<keyword evidence="1" id="KW-0503">Monooxygenase</keyword>
<dbReference type="SUPFAM" id="SSF51905">
    <property type="entry name" value="FAD/NAD(P)-binding domain"/>
    <property type="match status" value="1"/>
</dbReference>